<evidence type="ECO:0000256" key="1">
    <source>
        <dbReference type="ARBA" id="ARBA00006432"/>
    </source>
</evidence>
<dbReference type="InterPro" id="IPR036515">
    <property type="entry name" value="Transposase_17_sf"/>
</dbReference>
<dbReference type="InterPro" id="IPR002686">
    <property type="entry name" value="Transposase_17"/>
</dbReference>
<comment type="caution">
    <text evidence="3">The sequence shown here is derived from an EMBL/GenBank/DDBJ whole genome shotgun (WGS) entry which is preliminary data.</text>
</comment>
<dbReference type="Proteomes" id="UP001243717">
    <property type="component" value="Unassembled WGS sequence"/>
</dbReference>
<reference evidence="3 4" key="1">
    <citation type="submission" date="2023-04" db="EMBL/GenBank/DDBJ databases">
        <title>A novel bacteria isolated from coastal sediment.</title>
        <authorList>
            <person name="Liu X.-J."/>
            <person name="Du Z.-J."/>
        </authorList>
    </citation>
    <scope>NUCLEOTIDE SEQUENCE [LARGE SCALE GENOMIC DNA]</scope>
    <source>
        <strain evidence="3 4">SDUM461004</strain>
    </source>
</reference>
<evidence type="ECO:0000313" key="3">
    <source>
        <dbReference type="EMBL" id="MDQ8196312.1"/>
    </source>
</evidence>
<dbReference type="Pfam" id="PF13193">
    <property type="entry name" value="AMP-binding_C"/>
    <property type="match status" value="1"/>
</dbReference>
<organism evidence="3 4">
    <name type="scientific">Thalassobacterium sedimentorum</name>
    <dbReference type="NCBI Taxonomy" id="3041258"/>
    <lineage>
        <taxon>Bacteria</taxon>
        <taxon>Pseudomonadati</taxon>
        <taxon>Verrucomicrobiota</taxon>
        <taxon>Opitutia</taxon>
        <taxon>Puniceicoccales</taxon>
        <taxon>Coraliomargaritaceae</taxon>
        <taxon>Thalassobacterium</taxon>
    </lineage>
</organism>
<dbReference type="InterPro" id="IPR042099">
    <property type="entry name" value="ANL_N_sf"/>
</dbReference>
<evidence type="ECO:0000259" key="2">
    <source>
        <dbReference type="SMART" id="SM01321"/>
    </source>
</evidence>
<dbReference type="SUPFAM" id="SSF56801">
    <property type="entry name" value="Acetyl-CoA synthetase-like"/>
    <property type="match status" value="1"/>
</dbReference>
<dbReference type="NCBIfam" id="NF047646">
    <property type="entry name" value="REP_Tyr_transpos"/>
    <property type="match status" value="1"/>
</dbReference>
<dbReference type="Gene3D" id="3.30.70.1290">
    <property type="entry name" value="Transposase IS200-like"/>
    <property type="match status" value="1"/>
</dbReference>
<dbReference type="Gene3D" id="3.30.300.30">
    <property type="match status" value="1"/>
</dbReference>
<dbReference type="PANTHER" id="PTHR43201:SF8">
    <property type="entry name" value="ACYL-COA SYNTHETASE FAMILY MEMBER 3"/>
    <property type="match status" value="1"/>
</dbReference>
<dbReference type="SUPFAM" id="SSF143422">
    <property type="entry name" value="Transposase IS200-like"/>
    <property type="match status" value="1"/>
</dbReference>
<dbReference type="InterPro" id="IPR045851">
    <property type="entry name" value="AMP-bd_C_sf"/>
</dbReference>
<dbReference type="Gene3D" id="3.40.50.12780">
    <property type="entry name" value="N-terminal domain of ligase-like"/>
    <property type="match status" value="1"/>
</dbReference>
<accession>A0ABU1ANL7</accession>
<comment type="similarity">
    <text evidence="1">Belongs to the ATP-dependent AMP-binding enzyme family.</text>
</comment>
<keyword evidence="4" id="KW-1185">Reference proteome</keyword>
<gene>
    <name evidence="3" type="ORF">QEH59_17890</name>
</gene>
<dbReference type="RefSeq" id="WP_308986746.1">
    <property type="nucleotide sequence ID" value="NZ_JARXIC010000062.1"/>
</dbReference>
<dbReference type="InterPro" id="IPR020845">
    <property type="entry name" value="AMP-binding_CS"/>
</dbReference>
<dbReference type="InterPro" id="IPR025110">
    <property type="entry name" value="AMP-bd_C"/>
</dbReference>
<dbReference type="PROSITE" id="PS00455">
    <property type="entry name" value="AMP_BINDING"/>
    <property type="match status" value="1"/>
</dbReference>
<protein>
    <submittedName>
        <fullName evidence="3">AMP-binding protein</fullName>
    </submittedName>
</protein>
<dbReference type="PANTHER" id="PTHR43201">
    <property type="entry name" value="ACYL-COA SYNTHETASE"/>
    <property type="match status" value="1"/>
</dbReference>
<dbReference type="Pfam" id="PF00501">
    <property type="entry name" value="AMP-binding"/>
    <property type="match status" value="1"/>
</dbReference>
<dbReference type="EMBL" id="JARXIC010000062">
    <property type="protein sequence ID" value="MDQ8196312.1"/>
    <property type="molecule type" value="Genomic_DNA"/>
</dbReference>
<feature type="domain" description="Transposase IS200-like" evidence="2">
    <location>
        <begin position="477"/>
        <end position="588"/>
    </location>
</feature>
<sequence>MELDLEELARDWIDGISGEALVARVQDYLSQVEALTRQQQACGVLLTEQDPIEFAAAFFAAVLLDVPVILANPKWGAQEQAELGRLVSPAICFGRGFTCEDRGGMERDGSAVFTSEAPTSPEPGSILIPTGGSTGGVKLAVHTWDSLCAACEGVQGLLGGGPIDSCCVLPLYHVSGLMQLLRAYVTGGQIRFDEDVVAGRCLSYVPTQLQRALGSDARVQTLQTARAIFVGGAALPESLAQQARACQLPIIPVYGMTETAAMVAAVPVADFLQTPDAGAVAIGEARFQIEADGRLRIFSPALFLGYHGQPRIEGSAGYLTDDEARLDDKGRLHVIGRKDRLINSGGEKIDPREVEAAVAQLAGVEAVLAVGLPDPEWGQRLVVFYTGREQLAWKAQLREKLVNYKIPKELRWVDRLPLDEKGKVVGALANVAKVGASFVKTAEPKSRTTAVFTSEAPTKIILPVRKTANLRKGRVSIPGKRYFITLCVKDRKASLLEPALAAAILNIWRRQHTDQDYTFHCGTLMPEHIHFLCTLGDRISLGQCIIKFKAKTKAALAAAGLEWQRDFYDHGLRADDAMESFARYIFLNPYRKSLLPLTEQWPHWHCSQEYTPEFVQHLDDQGAPPSQWIVDSVGAQELIEIDIASGEWV</sequence>
<evidence type="ECO:0000313" key="4">
    <source>
        <dbReference type="Proteomes" id="UP001243717"/>
    </source>
</evidence>
<proteinExistence type="inferred from homology"/>
<dbReference type="InterPro" id="IPR000873">
    <property type="entry name" value="AMP-dep_synth/lig_dom"/>
</dbReference>
<dbReference type="SMART" id="SM01321">
    <property type="entry name" value="Y1_Tnp"/>
    <property type="match status" value="1"/>
</dbReference>
<name>A0ABU1ANL7_9BACT</name>